<name>A0AAJ0HFX9_9PEZI</name>
<keyword evidence="4" id="KW-1185">Reference proteome</keyword>
<keyword evidence="2" id="KW-1133">Transmembrane helix</keyword>
<protein>
    <submittedName>
        <fullName evidence="3">Uncharacterized protein</fullName>
    </submittedName>
</protein>
<keyword evidence="2" id="KW-0472">Membrane</keyword>
<keyword evidence="2" id="KW-0812">Transmembrane</keyword>
<sequence>MSAITTTRALLRPSIARRALRQPSSPLSTSRLLRASRPEPGPEQNPSYPAFSLKSIVPNPRARMVFWGVFAVLATIEGLAWFKFLPKVMGREEAAVGGEGGSKA</sequence>
<reference evidence="3" key="1">
    <citation type="journal article" date="2023" name="Mol. Phylogenet. Evol.">
        <title>Genome-scale phylogeny and comparative genomics of the fungal order Sordariales.</title>
        <authorList>
            <person name="Hensen N."/>
            <person name="Bonometti L."/>
            <person name="Westerberg I."/>
            <person name="Brannstrom I.O."/>
            <person name="Guillou S."/>
            <person name="Cros-Aarteil S."/>
            <person name="Calhoun S."/>
            <person name="Haridas S."/>
            <person name="Kuo A."/>
            <person name="Mondo S."/>
            <person name="Pangilinan J."/>
            <person name="Riley R."/>
            <person name="LaButti K."/>
            <person name="Andreopoulos B."/>
            <person name="Lipzen A."/>
            <person name="Chen C."/>
            <person name="Yan M."/>
            <person name="Daum C."/>
            <person name="Ng V."/>
            <person name="Clum A."/>
            <person name="Steindorff A."/>
            <person name="Ohm R.A."/>
            <person name="Martin F."/>
            <person name="Silar P."/>
            <person name="Natvig D.O."/>
            <person name="Lalanne C."/>
            <person name="Gautier V."/>
            <person name="Ament-Velasquez S.L."/>
            <person name="Kruys A."/>
            <person name="Hutchinson M.I."/>
            <person name="Powell A.J."/>
            <person name="Barry K."/>
            <person name="Miller A.N."/>
            <person name="Grigoriev I.V."/>
            <person name="Debuchy R."/>
            <person name="Gladieux P."/>
            <person name="Hiltunen Thoren M."/>
            <person name="Johannesson H."/>
        </authorList>
    </citation>
    <scope>NUCLEOTIDE SEQUENCE</scope>
    <source>
        <strain evidence="3">CBS 955.72</strain>
    </source>
</reference>
<evidence type="ECO:0000256" key="1">
    <source>
        <dbReference type="SAM" id="MobiDB-lite"/>
    </source>
</evidence>
<accession>A0AAJ0HFX9</accession>
<organism evidence="3 4">
    <name type="scientific">Lasiosphaeria hispida</name>
    <dbReference type="NCBI Taxonomy" id="260671"/>
    <lineage>
        <taxon>Eukaryota</taxon>
        <taxon>Fungi</taxon>
        <taxon>Dikarya</taxon>
        <taxon>Ascomycota</taxon>
        <taxon>Pezizomycotina</taxon>
        <taxon>Sordariomycetes</taxon>
        <taxon>Sordariomycetidae</taxon>
        <taxon>Sordariales</taxon>
        <taxon>Lasiosphaeriaceae</taxon>
        <taxon>Lasiosphaeria</taxon>
    </lineage>
</organism>
<proteinExistence type="predicted"/>
<reference evidence="3" key="2">
    <citation type="submission" date="2023-06" db="EMBL/GenBank/DDBJ databases">
        <authorList>
            <consortium name="Lawrence Berkeley National Laboratory"/>
            <person name="Haridas S."/>
            <person name="Hensen N."/>
            <person name="Bonometti L."/>
            <person name="Westerberg I."/>
            <person name="Brannstrom I.O."/>
            <person name="Guillou S."/>
            <person name="Cros-Aarteil S."/>
            <person name="Calhoun S."/>
            <person name="Kuo A."/>
            <person name="Mondo S."/>
            <person name="Pangilinan J."/>
            <person name="Riley R."/>
            <person name="Labutti K."/>
            <person name="Andreopoulos B."/>
            <person name="Lipzen A."/>
            <person name="Chen C."/>
            <person name="Yanf M."/>
            <person name="Daum C."/>
            <person name="Ng V."/>
            <person name="Clum A."/>
            <person name="Steindorff A."/>
            <person name="Ohm R."/>
            <person name="Martin F."/>
            <person name="Silar P."/>
            <person name="Natvig D."/>
            <person name="Lalanne C."/>
            <person name="Gautier V."/>
            <person name="Ament-Velasquez S.L."/>
            <person name="Kruys A."/>
            <person name="Hutchinson M.I."/>
            <person name="Powell A.J."/>
            <person name="Barry K."/>
            <person name="Miller A.N."/>
            <person name="Grigoriev I.V."/>
            <person name="Debuchy R."/>
            <person name="Gladieux P."/>
            <person name="Thoren M.H."/>
            <person name="Johannesson H."/>
        </authorList>
    </citation>
    <scope>NUCLEOTIDE SEQUENCE</scope>
    <source>
        <strain evidence="3">CBS 955.72</strain>
    </source>
</reference>
<evidence type="ECO:0000313" key="4">
    <source>
        <dbReference type="Proteomes" id="UP001275084"/>
    </source>
</evidence>
<dbReference type="EMBL" id="JAUIQD010000005">
    <property type="protein sequence ID" value="KAK3350104.1"/>
    <property type="molecule type" value="Genomic_DNA"/>
</dbReference>
<comment type="caution">
    <text evidence="3">The sequence shown here is derived from an EMBL/GenBank/DDBJ whole genome shotgun (WGS) entry which is preliminary data.</text>
</comment>
<feature type="region of interest" description="Disordered" evidence="1">
    <location>
        <begin position="18"/>
        <end position="50"/>
    </location>
</feature>
<gene>
    <name evidence="3" type="ORF">B0T25DRAFT_259197</name>
</gene>
<dbReference type="AlphaFoldDB" id="A0AAJ0HFX9"/>
<dbReference type="Proteomes" id="UP001275084">
    <property type="component" value="Unassembled WGS sequence"/>
</dbReference>
<evidence type="ECO:0000256" key="2">
    <source>
        <dbReference type="SAM" id="Phobius"/>
    </source>
</evidence>
<feature type="transmembrane region" description="Helical" evidence="2">
    <location>
        <begin position="64"/>
        <end position="82"/>
    </location>
</feature>
<feature type="compositionally biased region" description="Low complexity" evidence="1">
    <location>
        <begin position="21"/>
        <end position="35"/>
    </location>
</feature>
<evidence type="ECO:0000313" key="3">
    <source>
        <dbReference type="EMBL" id="KAK3350104.1"/>
    </source>
</evidence>